<proteinExistence type="predicted"/>
<evidence type="ECO:0000313" key="2">
    <source>
        <dbReference type="Proteomes" id="UP000239814"/>
    </source>
</evidence>
<dbReference type="AlphaFoldDB" id="A0A2S0KIU7"/>
<dbReference type="OrthoDB" id="4419620at2"/>
<gene>
    <name evidence="1" type="ORF">C6V83_16250</name>
</gene>
<reference evidence="1 2" key="1">
    <citation type="submission" date="2018-03" db="EMBL/GenBank/DDBJ databases">
        <title>Characteristics and genome of n-alkane degrading marine bacteria Gordonia iterans isolated from crude oil contaminated in Tae-an, South Korea.</title>
        <authorList>
            <person name="Lee S.-S."/>
            <person name="Kim H."/>
        </authorList>
    </citation>
    <scope>NUCLEOTIDE SEQUENCE [LARGE SCALE GENOMIC DNA]</scope>
    <source>
        <strain evidence="1 2">Co17</strain>
    </source>
</reference>
<dbReference type="GO" id="GO:0003677">
    <property type="term" value="F:DNA binding"/>
    <property type="evidence" value="ECO:0007669"/>
    <property type="project" value="InterPro"/>
</dbReference>
<dbReference type="Proteomes" id="UP000239814">
    <property type="component" value="Chromosome"/>
</dbReference>
<keyword evidence="2" id="KW-1185">Reference proteome</keyword>
<name>A0A2S0KIU7_9ACTN</name>
<dbReference type="Gene3D" id="1.10.260.40">
    <property type="entry name" value="lambda repressor-like DNA-binding domains"/>
    <property type="match status" value="1"/>
</dbReference>
<dbReference type="KEGG" id="git:C6V83_16250"/>
<dbReference type="EMBL" id="CP027433">
    <property type="protein sequence ID" value="AVM01571.1"/>
    <property type="molecule type" value="Genomic_DNA"/>
</dbReference>
<sequence length="105" mass="11585">MPDIEFHMDGSLARAARHLVKVSARTIAHYAGIEAQVLRQYEKGGDCLSPEQIQRVTDGLVHYGAVFLPEDEFGGVGVRRKFTRTGVRMIETWEGEGGPVADDDV</sequence>
<dbReference type="SUPFAM" id="SSF47413">
    <property type="entry name" value="lambda repressor-like DNA-binding domains"/>
    <property type="match status" value="1"/>
</dbReference>
<protein>
    <submittedName>
        <fullName evidence="1">Transcriptional regulator</fullName>
    </submittedName>
</protein>
<dbReference type="InterPro" id="IPR010982">
    <property type="entry name" value="Lambda_DNA-bd_dom_sf"/>
</dbReference>
<evidence type="ECO:0000313" key="1">
    <source>
        <dbReference type="EMBL" id="AVM01571.1"/>
    </source>
</evidence>
<dbReference type="RefSeq" id="WP_105943275.1">
    <property type="nucleotide sequence ID" value="NZ_CP027433.1"/>
</dbReference>
<organism evidence="1 2">
    <name type="scientific">Gordonia iterans</name>
    <dbReference type="NCBI Taxonomy" id="1004901"/>
    <lineage>
        <taxon>Bacteria</taxon>
        <taxon>Bacillati</taxon>
        <taxon>Actinomycetota</taxon>
        <taxon>Actinomycetes</taxon>
        <taxon>Mycobacteriales</taxon>
        <taxon>Gordoniaceae</taxon>
        <taxon>Gordonia</taxon>
    </lineage>
</organism>
<accession>A0A2S0KIU7</accession>